<dbReference type="Proteomes" id="UP001597116">
    <property type="component" value="Unassembled WGS sequence"/>
</dbReference>
<dbReference type="EMBL" id="JBHTLP010000018">
    <property type="protein sequence ID" value="MFD1143756.1"/>
    <property type="molecule type" value="Genomic_DNA"/>
</dbReference>
<evidence type="ECO:0000313" key="3">
    <source>
        <dbReference type="Proteomes" id="UP001597116"/>
    </source>
</evidence>
<dbReference type="InterPro" id="IPR029062">
    <property type="entry name" value="Class_I_gatase-like"/>
</dbReference>
<reference evidence="3" key="1">
    <citation type="journal article" date="2019" name="Int. J. Syst. Evol. Microbiol.">
        <title>The Global Catalogue of Microorganisms (GCM) 10K type strain sequencing project: providing services to taxonomists for standard genome sequencing and annotation.</title>
        <authorList>
            <consortium name="The Broad Institute Genomics Platform"/>
            <consortium name="The Broad Institute Genome Sequencing Center for Infectious Disease"/>
            <person name="Wu L."/>
            <person name="Ma J."/>
        </authorList>
    </citation>
    <scope>NUCLEOTIDE SEQUENCE [LARGE SCALE GENOMIC DNA]</scope>
    <source>
        <strain evidence="3">CCUG 55608</strain>
    </source>
</reference>
<comment type="caution">
    <text evidence="2">The sequence shown here is derived from an EMBL/GenBank/DDBJ whole genome shotgun (WGS) entry which is preliminary data.</text>
</comment>
<protein>
    <submittedName>
        <fullName evidence="2">ThuA domain-containing protein</fullName>
    </submittedName>
</protein>
<evidence type="ECO:0000313" key="2">
    <source>
        <dbReference type="EMBL" id="MFD1143756.1"/>
    </source>
</evidence>
<name>A0ABW3QDB3_9BACT</name>
<dbReference type="RefSeq" id="WP_379884771.1">
    <property type="nucleotide sequence ID" value="NZ_JBHTLP010000018.1"/>
</dbReference>
<keyword evidence="3" id="KW-1185">Reference proteome</keyword>
<proteinExistence type="predicted"/>
<organism evidence="2 3">
    <name type="scientific">Larkinella insperata</name>
    <dbReference type="NCBI Taxonomy" id="332158"/>
    <lineage>
        <taxon>Bacteria</taxon>
        <taxon>Pseudomonadati</taxon>
        <taxon>Bacteroidota</taxon>
        <taxon>Cytophagia</taxon>
        <taxon>Cytophagales</taxon>
        <taxon>Spirosomataceae</taxon>
        <taxon>Larkinella</taxon>
    </lineage>
</organism>
<dbReference type="InterPro" id="IPR029010">
    <property type="entry name" value="ThuA-like"/>
</dbReference>
<evidence type="ECO:0000259" key="1">
    <source>
        <dbReference type="Pfam" id="PF06283"/>
    </source>
</evidence>
<feature type="domain" description="ThuA-like" evidence="1">
    <location>
        <begin position="52"/>
        <end position="277"/>
    </location>
</feature>
<sequence>MRHVITIAGLWIAFLIAAFQSPIDSPEPKPGGKPGKKKVVFIAGVDSHGRGEHEHSGGSRLLAKMLNEHAPGVEAVVVLNGWPADVSVLEGADAVVTYCDGAERHVLYNHLDETEKLMKKGVGLVNLHYAVEVPKGRAGNSFLNWVGGYFELWYSVNPVWTARIDALPKHPITNGVKPFELLDEWYYHMRFVDGMKNVTPILRLLPPASTLERGDGQHSNNEHVRRDVLERQEPQTLAWAFQRPGGGRGFGFTGGHIHNNWKHDDYRKLVLNAIVWAAHGNLPKGGIATPTPTQAELDSYLRPLEQPQAGK</sequence>
<dbReference type="Pfam" id="PF06283">
    <property type="entry name" value="ThuA"/>
    <property type="match status" value="1"/>
</dbReference>
<accession>A0ABW3QDB3</accession>
<gene>
    <name evidence="2" type="ORF">ACFQ4C_21690</name>
</gene>
<dbReference type="Gene3D" id="3.40.50.880">
    <property type="match status" value="1"/>
</dbReference>
<dbReference type="SUPFAM" id="SSF52317">
    <property type="entry name" value="Class I glutamine amidotransferase-like"/>
    <property type="match status" value="1"/>
</dbReference>